<accession>A0A0C5W937</accession>
<dbReference type="Gene3D" id="2.40.50.140">
    <property type="entry name" value="Nucleic acid-binding proteins"/>
    <property type="match status" value="1"/>
</dbReference>
<dbReference type="AlphaFoldDB" id="A0A0C5W937"/>
<comment type="similarity">
    <text evidence="1 7">Belongs to the RecO family.</text>
</comment>
<dbReference type="RefSeq" id="WP_044637431.1">
    <property type="nucleotide sequence ID" value="NZ_CP007202.1"/>
</dbReference>
<keyword evidence="3 7" id="KW-0227">DNA damage</keyword>
<dbReference type="GO" id="GO:0006302">
    <property type="term" value="P:double-strand break repair"/>
    <property type="evidence" value="ECO:0007669"/>
    <property type="project" value="TreeGrafter"/>
</dbReference>
<gene>
    <name evidence="7" type="primary">recO</name>
    <name evidence="9" type="ORF">AW14_02875</name>
</gene>
<evidence type="ECO:0000313" key="10">
    <source>
        <dbReference type="Proteomes" id="UP000032229"/>
    </source>
</evidence>
<dbReference type="PANTHER" id="PTHR33991:SF1">
    <property type="entry name" value="DNA REPAIR PROTEIN RECO"/>
    <property type="match status" value="1"/>
</dbReference>
<dbReference type="Proteomes" id="UP000032229">
    <property type="component" value="Chromosome"/>
</dbReference>
<evidence type="ECO:0000313" key="9">
    <source>
        <dbReference type="EMBL" id="AJR02752.1"/>
    </source>
</evidence>
<evidence type="ECO:0000256" key="4">
    <source>
        <dbReference type="ARBA" id="ARBA00023172"/>
    </source>
</evidence>
<dbReference type="InterPro" id="IPR037278">
    <property type="entry name" value="ARFGAP/RecO"/>
</dbReference>
<evidence type="ECO:0000256" key="6">
    <source>
        <dbReference type="ARBA" id="ARBA00033409"/>
    </source>
</evidence>
<keyword evidence="4 7" id="KW-0233">DNA recombination</keyword>
<evidence type="ECO:0000256" key="1">
    <source>
        <dbReference type="ARBA" id="ARBA00007452"/>
    </source>
</evidence>
<proteinExistence type="inferred from homology"/>
<dbReference type="STRING" id="1454006.AW14_02875"/>
<feature type="domain" description="DNA replication/recombination mediator RecO N-terminal" evidence="8">
    <location>
        <begin position="1"/>
        <end position="78"/>
    </location>
</feature>
<dbReference type="InterPro" id="IPR012340">
    <property type="entry name" value="NA-bd_OB-fold"/>
</dbReference>
<dbReference type="HAMAP" id="MF_00201">
    <property type="entry name" value="RecO"/>
    <property type="match status" value="1"/>
</dbReference>
<dbReference type="NCBIfam" id="TIGR00613">
    <property type="entry name" value="reco"/>
    <property type="match status" value="1"/>
</dbReference>
<dbReference type="SUPFAM" id="SSF57863">
    <property type="entry name" value="ArfGap/RecO-like zinc finger"/>
    <property type="match status" value="1"/>
</dbReference>
<keyword evidence="5 7" id="KW-0234">DNA repair</keyword>
<dbReference type="PATRIC" id="fig|1454006.5.peg.550"/>
<dbReference type="SUPFAM" id="SSF50249">
    <property type="entry name" value="Nucleic acid-binding proteins"/>
    <property type="match status" value="1"/>
</dbReference>
<organism evidence="9 10">
    <name type="scientific">Siansivirga zeaxanthinifaciens CC-SAMT-1</name>
    <dbReference type="NCBI Taxonomy" id="1454006"/>
    <lineage>
        <taxon>Bacteria</taxon>
        <taxon>Pseudomonadati</taxon>
        <taxon>Bacteroidota</taxon>
        <taxon>Flavobacteriia</taxon>
        <taxon>Flavobacteriales</taxon>
        <taxon>Flavobacteriaceae</taxon>
        <taxon>Siansivirga</taxon>
    </lineage>
</organism>
<dbReference type="EMBL" id="CP007202">
    <property type="protein sequence ID" value="AJR02752.1"/>
    <property type="molecule type" value="Genomic_DNA"/>
</dbReference>
<dbReference type="HOGENOM" id="CLU_087596_1_0_10"/>
<name>A0A0C5W937_9FLAO</name>
<dbReference type="GO" id="GO:0043590">
    <property type="term" value="C:bacterial nucleoid"/>
    <property type="evidence" value="ECO:0007669"/>
    <property type="project" value="TreeGrafter"/>
</dbReference>
<dbReference type="Pfam" id="PF11967">
    <property type="entry name" value="RecO_N"/>
    <property type="match status" value="1"/>
</dbReference>
<evidence type="ECO:0000256" key="2">
    <source>
        <dbReference type="ARBA" id="ARBA00021310"/>
    </source>
</evidence>
<dbReference type="InterPro" id="IPR022572">
    <property type="entry name" value="DNA_rep/recomb_RecO_N"/>
</dbReference>
<dbReference type="Gene3D" id="1.20.1440.120">
    <property type="entry name" value="Recombination protein O, C-terminal domain"/>
    <property type="match status" value="1"/>
</dbReference>
<evidence type="ECO:0000256" key="3">
    <source>
        <dbReference type="ARBA" id="ARBA00022763"/>
    </source>
</evidence>
<keyword evidence="10" id="KW-1185">Reference proteome</keyword>
<reference evidence="9 10" key="1">
    <citation type="submission" date="2014-02" db="EMBL/GenBank/DDBJ databases">
        <authorList>
            <person name="Young C.-C."/>
            <person name="Hameed A."/>
            <person name="Huang H.-C."/>
            <person name="Shahina M."/>
        </authorList>
    </citation>
    <scope>NUCLEOTIDE SEQUENCE [LARGE SCALE GENOMIC DNA]</scope>
    <source>
        <strain evidence="9 10">CC-SAMT-1</strain>
    </source>
</reference>
<comment type="function">
    <text evidence="7">Involved in DNA repair and RecF pathway recombination.</text>
</comment>
<dbReference type="OrthoDB" id="9789152at2"/>
<dbReference type="GO" id="GO:0006310">
    <property type="term" value="P:DNA recombination"/>
    <property type="evidence" value="ECO:0007669"/>
    <property type="project" value="UniProtKB-UniRule"/>
</dbReference>
<dbReference type="Pfam" id="PF02565">
    <property type="entry name" value="RecO_C"/>
    <property type="match status" value="1"/>
</dbReference>
<protein>
    <recommendedName>
        <fullName evidence="2 7">DNA repair protein RecO</fullName>
    </recommendedName>
    <alternativeName>
        <fullName evidence="6 7">Recombination protein O</fullName>
    </alternativeName>
</protein>
<dbReference type="InterPro" id="IPR042242">
    <property type="entry name" value="RecO_C"/>
</dbReference>
<dbReference type="PANTHER" id="PTHR33991">
    <property type="entry name" value="DNA REPAIR PROTEIN RECO"/>
    <property type="match status" value="1"/>
</dbReference>
<evidence type="ECO:0000259" key="8">
    <source>
        <dbReference type="Pfam" id="PF11967"/>
    </source>
</evidence>
<dbReference type="InterPro" id="IPR003717">
    <property type="entry name" value="RecO"/>
</dbReference>
<sequence length="239" mass="27662">MLITTNAIVLSRLKFRDNDLIVKCYTNEKGVVSFILRGVFKNSKSTTKVAYYQLLSQLQLIIDFKESRSLQTVKETKLSIIYSSLHSNVLKGSIVMFLSEVLASSLQEEEQNEQLFSYLETALLWLDAQDDYSNFHLLFLLNLTKYLGFYPDTNDIDYPFFNLKEGRFDMDAYDKYCISGENLTLLKTLLGTTFDALSEIKINSKQRQTFLNTMLLYFELHLGSFKTPKSLSIFNQVFN</sequence>
<dbReference type="KEGG" id="sze:AW14_02875"/>
<evidence type="ECO:0000256" key="5">
    <source>
        <dbReference type="ARBA" id="ARBA00023204"/>
    </source>
</evidence>
<evidence type="ECO:0000256" key="7">
    <source>
        <dbReference type="HAMAP-Rule" id="MF_00201"/>
    </source>
</evidence>